<evidence type="ECO:0000313" key="1">
    <source>
        <dbReference type="EMBL" id="MBO2459848.1"/>
    </source>
</evidence>
<dbReference type="Proteomes" id="UP000680206">
    <property type="component" value="Unassembled WGS sequence"/>
</dbReference>
<reference evidence="1 2" key="1">
    <citation type="submission" date="2021-03" db="EMBL/GenBank/DDBJ databases">
        <title>Actinomadura violae sp. nov., isolated from lichen in Thailand.</title>
        <authorList>
            <person name="Kanchanasin P."/>
            <person name="Saeng-In P."/>
            <person name="Phongsopitanun W."/>
            <person name="Yuki M."/>
            <person name="Kudo T."/>
            <person name="Ohkuma M."/>
            <person name="Tanasupawat S."/>
        </authorList>
    </citation>
    <scope>NUCLEOTIDE SEQUENCE [LARGE SCALE GENOMIC DNA]</scope>
    <source>
        <strain evidence="1 2">LCR2-06</strain>
    </source>
</reference>
<protein>
    <recommendedName>
        <fullName evidence="3">Transcriptional regulator</fullName>
    </recommendedName>
</protein>
<proteinExistence type="predicted"/>
<organism evidence="1 2">
    <name type="scientific">Actinomadura violacea</name>
    <dbReference type="NCBI Taxonomy" id="2819934"/>
    <lineage>
        <taxon>Bacteria</taxon>
        <taxon>Bacillati</taxon>
        <taxon>Actinomycetota</taxon>
        <taxon>Actinomycetes</taxon>
        <taxon>Streptosporangiales</taxon>
        <taxon>Thermomonosporaceae</taxon>
        <taxon>Actinomadura</taxon>
    </lineage>
</organism>
<comment type="caution">
    <text evidence="1">The sequence shown here is derived from an EMBL/GenBank/DDBJ whole genome shotgun (WGS) entry which is preliminary data.</text>
</comment>
<sequence>MAEELRGVADPKALARLGSAASMVRRIGAHERGEDPPRELYAELYRRLLAKYADATGEQQPPGPAAHLPSFVRPRPAGAVAAQPEPGGRLVLEDPAQIVMRARSLVASNVDAGALEEIRAAIAQIVGRYEQEGPHPLIGDMQTLRRTLHELLRGQQPPEQRRELFVLAGQAAGLNAYAAVNLGRPAVAEAYCVEAEELADHAGDIGLRMWAAGTRSLALYYQERYADADAAAAAGAALDPDSPQAIRLLVNGRARALARMRHADARRQAEQAIGRAMDLSDRFADQLPSGVSSCIDHAPYSPARTVANVITAYVSLRDTGRVLQYAGLIDELVEHSTSQWTRALVRLDVATALLHPRSRDVEQAMTLGGQALAMTTSAPIRSVWQRARELRDRVERWSLKPEAADYAAQLRRWATSPLARTVTGSRGDR</sequence>
<evidence type="ECO:0008006" key="3">
    <source>
        <dbReference type="Google" id="ProtNLM"/>
    </source>
</evidence>
<evidence type="ECO:0000313" key="2">
    <source>
        <dbReference type="Proteomes" id="UP000680206"/>
    </source>
</evidence>
<keyword evidence="2" id="KW-1185">Reference proteome</keyword>
<accession>A0ABS3RU64</accession>
<dbReference type="EMBL" id="JAGEPF010000012">
    <property type="protein sequence ID" value="MBO2459848.1"/>
    <property type="molecule type" value="Genomic_DNA"/>
</dbReference>
<gene>
    <name evidence="1" type="ORF">J4709_19900</name>
</gene>
<name>A0ABS3RU64_9ACTN</name>